<feature type="region of interest" description="Disordered" evidence="1">
    <location>
        <begin position="361"/>
        <end position="381"/>
    </location>
</feature>
<feature type="domain" description="DUF1549" evidence="2">
    <location>
        <begin position="16"/>
        <end position="214"/>
    </location>
</feature>
<accession>B4D5Q8</accession>
<dbReference type="PANTHER" id="PTHR35889">
    <property type="entry name" value="CYCLOINULO-OLIGOSACCHARIDE FRUCTANOTRANSFERASE-RELATED"/>
    <property type="match status" value="1"/>
</dbReference>
<comment type="caution">
    <text evidence="4">The sequence shown here is derived from an EMBL/GenBank/DDBJ whole genome shotgun (WGS) entry which is preliminary data.</text>
</comment>
<dbReference type="Proteomes" id="UP000005824">
    <property type="component" value="Unassembled WGS sequence"/>
</dbReference>
<evidence type="ECO:0000256" key="1">
    <source>
        <dbReference type="SAM" id="MobiDB-lite"/>
    </source>
</evidence>
<dbReference type="EMBL" id="ABVL01000014">
    <property type="protein sequence ID" value="EDY18111.1"/>
    <property type="molecule type" value="Genomic_DNA"/>
</dbReference>
<reference evidence="4 5" key="1">
    <citation type="journal article" date="2011" name="J. Bacteriol.">
        <title>Genome sequence of Chthoniobacter flavus Ellin428, an aerobic heterotrophic soil bacterium.</title>
        <authorList>
            <person name="Kant R."/>
            <person name="van Passel M.W."/>
            <person name="Palva A."/>
            <person name="Lucas S."/>
            <person name="Lapidus A."/>
            <person name="Glavina Del Rio T."/>
            <person name="Dalin E."/>
            <person name="Tice H."/>
            <person name="Bruce D."/>
            <person name="Goodwin L."/>
            <person name="Pitluck S."/>
            <person name="Larimer F.W."/>
            <person name="Land M.L."/>
            <person name="Hauser L."/>
            <person name="Sangwan P."/>
            <person name="de Vos W.M."/>
            <person name="Janssen P.H."/>
            <person name="Smidt H."/>
        </authorList>
    </citation>
    <scope>NUCLEOTIDE SEQUENCE [LARGE SCALE GENOMIC DNA]</scope>
    <source>
        <strain evidence="4 5">Ellin428</strain>
    </source>
</reference>
<dbReference type="STRING" id="497964.CfE428DRAFT_4247"/>
<evidence type="ECO:0000259" key="3">
    <source>
        <dbReference type="Pfam" id="PF07587"/>
    </source>
</evidence>
<organism evidence="4 5">
    <name type="scientific">Chthoniobacter flavus Ellin428</name>
    <dbReference type="NCBI Taxonomy" id="497964"/>
    <lineage>
        <taxon>Bacteria</taxon>
        <taxon>Pseudomonadati</taxon>
        <taxon>Verrucomicrobiota</taxon>
        <taxon>Spartobacteria</taxon>
        <taxon>Chthoniobacterales</taxon>
        <taxon>Chthoniobacteraceae</taxon>
        <taxon>Chthoniobacter</taxon>
    </lineage>
</organism>
<evidence type="ECO:0000259" key="2">
    <source>
        <dbReference type="Pfam" id="PF07583"/>
    </source>
</evidence>
<dbReference type="InterPro" id="IPR022655">
    <property type="entry name" value="DUF1553"/>
</dbReference>
<dbReference type="PANTHER" id="PTHR35889:SF3">
    <property type="entry name" value="F-BOX DOMAIN-CONTAINING PROTEIN"/>
    <property type="match status" value="1"/>
</dbReference>
<evidence type="ECO:0008006" key="6">
    <source>
        <dbReference type="Google" id="ProtNLM"/>
    </source>
</evidence>
<sequence length="724" mass="81249">MPSSSRSSSKRASLSVPRADKQTLLRRVTIDLTGLPPTPEEVATFLADDAPDAYERLVDRLLASPHYGERWGRHWLDIAGYADSDGYTDSDPARLWAYRYRDYVIRSINADKPIDEFIREQLAGDEMVKQPYKNLSPGDIDKLTATAFLRMVPDGTAAAATGEQTVARNAVVSETLKVVSSTLFGLTVGCAQCHDHKYDPIPQVDYYRLRAIFEPGFDLEHWRTPNARLISLMTDEERAKAAAVEKEAQVVETERKAKENEFIEKVLTWELEKKPEELREPLRTAYRTEAKKRTPEQLKLLKEHPTINQLSPGSLYLYDRTYGTKHQAELKVFSDKEAEIRKRKPAEIFIPAFTETATAAKTPPPTFVFSRGDPQQPKDKVEPSDLTVLTTFHPSNIPDSTPAQPTTGRRLAFAMSVTDGKHPLTTRVFVNRVWHHHFGRGIVASVGDFGHLGDKPTHPELLDWLASEFVAEHWSLKQLHRLIVTSTAYRQSSEHTAAQDHVDPDNYLLGRMNIQRIEAETLRDAMLAISGKLNPKMFGAPVPVKTDEDGQIVVGVDTTDTAGRPTGKYIPLNGDEFRRSVYIQMRRSKPLGMLETFDLPRMEPNCERRNASTIAPQSLAMMNGEFTLDEAKYFAERVTREVGADPTTEIKHAWLLAFGCAPTDAELKDSIAFLAKQTAHFKTDPVKPEAVAKGKEGPPTEPAMQALSSFCQALLTSNEFFYVD</sequence>
<dbReference type="Pfam" id="PF07583">
    <property type="entry name" value="PSCyt2"/>
    <property type="match status" value="1"/>
</dbReference>
<protein>
    <recommendedName>
        <fullName evidence="6">Cytochrome c domain-containing protein</fullName>
    </recommendedName>
</protein>
<dbReference type="AlphaFoldDB" id="B4D5Q8"/>
<dbReference type="InParanoid" id="B4D5Q8"/>
<proteinExistence type="predicted"/>
<evidence type="ECO:0000313" key="5">
    <source>
        <dbReference type="Proteomes" id="UP000005824"/>
    </source>
</evidence>
<feature type="domain" description="DUF1553" evidence="3">
    <location>
        <begin position="409"/>
        <end position="673"/>
    </location>
</feature>
<dbReference type="Pfam" id="PF07587">
    <property type="entry name" value="PSD1"/>
    <property type="match status" value="1"/>
</dbReference>
<dbReference type="InterPro" id="IPR011444">
    <property type="entry name" value="DUF1549"/>
</dbReference>
<dbReference type="eggNOG" id="COG2010">
    <property type="taxonomic scope" value="Bacteria"/>
</dbReference>
<gene>
    <name evidence="4" type="ORF">CfE428DRAFT_4247</name>
</gene>
<name>B4D5Q8_9BACT</name>
<evidence type="ECO:0000313" key="4">
    <source>
        <dbReference type="EMBL" id="EDY18111.1"/>
    </source>
</evidence>
<keyword evidence="5" id="KW-1185">Reference proteome</keyword>